<keyword evidence="2" id="KW-0813">Transport</keyword>
<protein>
    <recommendedName>
        <fullName evidence="9">Amino acid transporter transmembrane domain-containing protein</fullName>
    </recommendedName>
</protein>
<proteinExistence type="predicted"/>
<keyword evidence="8" id="KW-0732">Signal</keyword>
<feature type="domain" description="Amino acid transporter transmembrane" evidence="9">
    <location>
        <begin position="260"/>
        <end position="334"/>
    </location>
</feature>
<evidence type="ECO:0000313" key="10">
    <source>
        <dbReference type="EMBL" id="KAI7835757.1"/>
    </source>
</evidence>
<dbReference type="PANTHER" id="PTHR48017">
    <property type="entry name" value="OS05G0424000 PROTEIN-RELATED"/>
    <property type="match status" value="1"/>
</dbReference>
<name>A0AAD5DD16_9CHLO</name>
<feature type="transmembrane region" description="Helical" evidence="7">
    <location>
        <begin position="289"/>
        <end position="308"/>
    </location>
</feature>
<organism evidence="10 11">
    <name type="scientific">Chlorella ohadii</name>
    <dbReference type="NCBI Taxonomy" id="2649997"/>
    <lineage>
        <taxon>Eukaryota</taxon>
        <taxon>Viridiplantae</taxon>
        <taxon>Chlorophyta</taxon>
        <taxon>core chlorophytes</taxon>
        <taxon>Trebouxiophyceae</taxon>
        <taxon>Chlorellales</taxon>
        <taxon>Chlorellaceae</taxon>
        <taxon>Chlorella clade</taxon>
        <taxon>Chlorella</taxon>
    </lineage>
</organism>
<dbReference type="GO" id="GO:0006865">
    <property type="term" value="P:amino acid transport"/>
    <property type="evidence" value="ECO:0007669"/>
    <property type="project" value="UniProtKB-KW"/>
</dbReference>
<dbReference type="Pfam" id="PF01490">
    <property type="entry name" value="Aa_trans"/>
    <property type="match status" value="2"/>
</dbReference>
<comment type="subcellular location">
    <subcellularLocation>
        <location evidence="1">Membrane</location>
    </subcellularLocation>
</comment>
<keyword evidence="4" id="KW-0029">Amino-acid transport</keyword>
<feature type="chain" id="PRO_5041898026" description="Amino acid transporter transmembrane domain-containing protein" evidence="8">
    <location>
        <begin position="26"/>
        <end position="356"/>
    </location>
</feature>
<evidence type="ECO:0000256" key="6">
    <source>
        <dbReference type="ARBA" id="ARBA00023136"/>
    </source>
</evidence>
<dbReference type="EMBL" id="JADXDR010000229">
    <property type="protein sequence ID" value="KAI7835757.1"/>
    <property type="molecule type" value="Genomic_DNA"/>
</dbReference>
<feature type="transmembrane region" description="Helical" evidence="7">
    <location>
        <begin position="93"/>
        <end position="111"/>
    </location>
</feature>
<feature type="transmembrane region" description="Helical" evidence="7">
    <location>
        <begin position="168"/>
        <end position="189"/>
    </location>
</feature>
<evidence type="ECO:0000256" key="4">
    <source>
        <dbReference type="ARBA" id="ARBA00022970"/>
    </source>
</evidence>
<feature type="transmembrane region" description="Helical" evidence="7">
    <location>
        <begin position="263"/>
        <end position="283"/>
    </location>
</feature>
<feature type="domain" description="Amino acid transporter transmembrane" evidence="9">
    <location>
        <begin position="1"/>
        <end position="259"/>
    </location>
</feature>
<dbReference type="AlphaFoldDB" id="A0AAD5DD16"/>
<gene>
    <name evidence="10" type="ORF">COHA_010335</name>
</gene>
<keyword evidence="3 7" id="KW-0812">Transmembrane</keyword>
<evidence type="ECO:0000313" key="11">
    <source>
        <dbReference type="Proteomes" id="UP001205105"/>
    </source>
</evidence>
<feature type="transmembrane region" description="Helical" evidence="7">
    <location>
        <begin position="117"/>
        <end position="147"/>
    </location>
</feature>
<feature type="signal peptide" evidence="8">
    <location>
        <begin position="1"/>
        <end position="25"/>
    </location>
</feature>
<keyword evidence="11" id="KW-1185">Reference proteome</keyword>
<feature type="transmembrane region" description="Helical" evidence="7">
    <location>
        <begin position="320"/>
        <end position="340"/>
    </location>
</feature>
<feature type="transmembrane region" description="Helical" evidence="7">
    <location>
        <begin position="53"/>
        <end position="72"/>
    </location>
</feature>
<dbReference type="Proteomes" id="UP001205105">
    <property type="component" value="Unassembled WGS sequence"/>
</dbReference>
<comment type="caution">
    <text evidence="10">The sequence shown here is derived from an EMBL/GenBank/DDBJ whole genome shotgun (WGS) entry which is preliminary data.</text>
</comment>
<evidence type="ECO:0000256" key="3">
    <source>
        <dbReference type="ARBA" id="ARBA00022692"/>
    </source>
</evidence>
<feature type="transmembrane region" description="Helical" evidence="7">
    <location>
        <begin position="225"/>
        <end position="251"/>
    </location>
</feature>
<reference evidence="10" key="1">
    <citation type="submission" date="2020-11" db="EMBL/GenBank/DDBJ databases">
        <title>Chlorella ohadii genome sequencing and assembly.</title>
        <authorList>
            <person name="Murik O."/>
            <person name="Treves H."/>
            <person name="Kedem I."/>
            <person name="Shotland Y."/>
            <person name="Kaplan A."/>
        </authorList>
    </citation>
    <scope>NUCLEOTIDE SEQUENCE</scope>
    <source>
        <strain evidence="10">1</strain>
    </source>
</reference>
<evidence type="ECO:0000256" key="2">
    <source>
        <dbReference type="ARBA" id="ARBA00022448"/>
    </source>
</evidence>
<evidence type="ECO:0000256" key="1">
    <source>
        <dbReference type="ARBA" id="ARBA00004370"/>
    </source>
</evidence>
<evidence type="ECO:0000256" key="8">
    <source>
        <dbReference type="SAM" id="SignalP"/>
    </source>
</evidence>
<evidence type="ECO:0000256" key="5">
    <source>
        <dbReference type="ARBA" id="ARBA00022989"/>
    </source>
</evidence>
<accession>A0AAD5DD16</accession>
<dbReference type="GO" id="GO:0016020">
    <property type="term" value="C:membrane"/>
    <property type="evidence" value="ECO:0007669"/>
    <property type="project" value="UniProtKB-SubCell"/>
</dbReference>
<evidence type="ECO:0000256" key="7">
    <source>
        <dbReference type="SAM" id="Phobius"/>
    </source>
</evidence>
<keyword evidence="6 7" id="KW-0472">Membrane</keyword>
<keyword evidence="5 7" id="KW-1133">Transmembrane helix</keyword>
<evidence type="ECO:0000259" key="9">
    <source>
        <dbReference type="Pfam" id="PF01490"/>
    </source>
</evidence>
<dbReference type="InterPro" id="IPR013057">
    <property type="entry name" value="AA_transpt_TM"/>
</dbReference>
<sequence length="356" mass="38132">MGWVAGPILVLLCAWVTLFTSLLLADCFAVEGKIHRTYSGCVGAVFGRTGFHASAWLQHASLILYALAYTIVAAQSLQTVARSVCEQHNTSSCFDAFWQWALVFGGIQLVLGQLPSLHYFAGISIFGAAMSLTYSATSIGVAAGNLGKLPYGSGTVGGLQLGSRVDKAFDVLNSLGAILFSFNISLILIEVQDTLRHPANPPHGGSDADVVAQARGPIRKMRKAIYISMALMSTIYLAVACFGFACLGAATPYNILTGLTLRLAWRSAFVALITFVACLMPFFQVITGLVGAISFAPITAIFPIELWIRSKRPHRRVRWGLRTLSALAVLVTLATTAGSLQRLVTSWSSFTLFGSN</sequence>